<protein>
    <submittedName>
        <fullName evidence="3">Pyridoxamine 5'-phosphate oxidase family protein</fullName>
    </submittedName>
</protein>
<evidence type="ECO:0000256" key="1">
    <source>
        <dbReference type="ARBA" id="ARBA00023002"/>
    </source>
</evidence>
<keyword evidence="1" id="KW-0560">Oxidoreductase</keyword>
<dbReference type="GO" id="GO:0005829">
    <property type="term" value="C:cytosol"/>
    <property type="evidence" value="ECO:0007669"/>
    <property type="project" value="TreeGrafter"/>
</dbReference>
<organism evidence="3 4">
    <name type="scientific">Amycolatopsis acidicola</name>
    <dbReference type="NCBI Taxonomy" id="2596893"/>
    <lineage>
        <taxon>Bacteria</taxon>
        <taxon>Bacillati</taxon>
        <taxon>Actinomycetota</taxon>
        <taxon>Actinomycetes</taxon>
        <taxon>Pseudonocardiales</taxon>
        <taxon>Pseudonocardiaceae</taxon>
        <taxon>Amycolatopsis</taxon>
    </lineage>
</organism>
<name>A0A5N0UXK8_9PSEU</name>
<gene>
    <name evidence="3" type="ORF">FPZ12_023120</name>
</gene>
<feature type="domain" description="Pyridoxamine 5'-phosphate oxidase N-terminal" evidence="2">
    <location>
        <begin position="16"/>
        <end position="103"/>
    </location>
</feature>
<comment type="caution">
    <text evidence="3">The sequence shown here is derived from an EMBL/GenBank/DDBJ whole genome shotgun (WGS) entry which is preliminary data.</text>
</comment>
<dbReference type="Proteomes" id="UP000319769">
    <property type="component" value="Unassembled WGS sequence"/>
</dbReference>
<dbReference type="RefSeq" id="WP_144747734.1">
    <property type="nucleotide sequence ID" value="NZ_VMNW02000036.1"/>
</dbReference>
<dbReference type="GO" id="GO:0016627">
    <property type="term" value="F:oxidoreductase activity, acting on the CH-CH group of donors"/>
    <property type="evidence" value="ECO:0007669"/>
    <property type="project" value="TreeGrafter"/>
</dbReference>
<dbReference type="InterPro" id="IPR012349">
    <property type="entry name" value="Split_barrel_FMN-bd"/>
</dbReference>
<evidence type="ECO:0000259" key="2">
    <source>
        <dbReference type="Pfam" id="PF01243"/>
    </source>
</evidence>
<dbReference type="Pfam" id="PF01243">
    <property type="entry name" value="PNPOx_N"/>
    <property type="match status" value="1"/>
</dbReference>
<dbReference type="GO" id="GO:0070967">
    <property type="term" value="F:coenzyme F420 binding"/>
    <property type="evidence" value="ECO:0007669"/>
    <property type="project" value="TreeGrafter"/>
</dbReference>
<dbReference type="Gene3D" id="2.30.110.10">
    <property type="entry name" value="Electron Transport, Fmn-binding Protein, Chain A"/>
    <property type="match status" value="1"/>
</dbReference>
<sequence length="157" mass="17203">MANWQEFSTQAPDLAREVRARFEAHATHVLATLRRDGSPRVSGIEVDYAGAELMAGSMLDARKARDLLRDGRFALHAHPGPAGDAKISGVAVEVTDQAEIEAVQGDSSPCNLFRLELREAVLTSVEGTTLVAESWRADGRLIRFERPENGPVVRIER</sequence>
<dbReference type="EMBL" id="VMNW02000036">
    <property type="protein sequence ID" value="KAA9158234.1"/>
    <property type="molecule type" value="Genomic_DNA"/>
</dbReference>
<proteinExistence type="predicted"/>
<dbReference type="InterPro" id="IPR011576">
    <property type="entry name" value="Pyridox_Oxase_N"/>
</dbReference>
<evidence type="ECO:0000313" key="3">
    <source>
        <dbReference type="EMBL" id="KAA9158234.1"/>
    </source>
</evidence>
<dbReference type="SUPFAM" id="SSF50475">
    <property type="entry name" value="FMN-binding split barrel"/>
    <property type="match status" value="1"/>
</dbReference>
<accession>A0A5N0UXK8</accession>
<dbReference type="AlphaFoldDB" id="A0A5N0UXK8"/>
<evidence type="ECO:0000313" key="4">
    <source>
        <dbReference type="Proteomes" id="UP000319769"/>
    </source>
</evidence>
<dbReference type="OrthoDB" id="5115613at2"/>
<dbReference type="PANTHER" id="PTHR35176:SF6">
    <property type="entry name" value="HEME OXYGENASE HI_0854-RELATED"/>
    <property type="match status" value="1"/>
</dbReference>
<dbReference type="PANTHER" id="PTHR35176">
    <property type="entry name" value="HEME OXYGENASE HI_0854-RELATED"/>
    <property type="match status" value="1"/>
</dbReference>
<reference evidence="3" key="1">
    <citation type="submission" date="2019-09" db="EMBL/GenBank/DDBJ databases">
        <authorList>
            <person name="Teo W.F.A."/>
            <person name="Duangmal K."/>
        </authorList>
    </citation>
    <scope>NUCLEOTIDE SEQUENCE [LARGE SCALE GENOMIC DNA]</scope>
    <source>
        <strain evidence="3">K81G1</strain>
    </source>
</reference>
<dbReference type="InterPro" id="IPR052019">
    <property type="entry name" value="F420H2_bilvrd_red/Heme_oxyg"/>
</dbReference>
<keyword evidence="4" id="KW-1185">Reference proteome</keyword>